<keyword evidence="1" id="KW-0472">Membrane</keyword>
<keyword evidence="1" id="KW-0812">Transmembrane</keyword>
<evidence type="ECO:0000256" key="1">
    <source>
        <dbReference type="SAM" id="Phobius"/>
    </source>
</evidence>
<accession>A0ABQ7W4B8</accession>
<evidence type="ECO:0000313" key="2">
    <source>
        <dbReference type="EMBL" id="KAH0775597.1"/>
    </source>
</evidence>
<keyword evidence="1" id="KW-1133">Transmembrane helix</keyword>
<name>A0ABQ7W4B8_SOLTU</name>
<organism evidence="2 3">
    <name type="scientific">Solanum tuberosum</name>
    <name type="common">Potato</name>
    <dbReference type="NCBI Taxonomy" id="4113"/>
    <lineage>
        <taxon>Eukaryota</taxon>
        <taxon>Viridiplantae</taxon>
        <taxon>Streptophyta</taxon>
        <taxon>Embryophyta</taxon>
        <taxon>Tracheophyta</taxon>
        <taxon>Spermatophyta</taxon>
        <taxon>Magnoliopsida</taxon>
        <taxon>eudicotyledons</taxon>
        <taxon>Gunneridae</taxon>
        <taxon>Pentapetalae</taxon>
        <taxon>asterids</taxon>
        <taxon>lamiids</taxon>
        <taxon>Solanales</taxon>
        <taxon>Solanaceae</taxon>
        <taxon>Solanoideae</taxon>
        <taxon>Solaneae</taxon>
        <taxon>Solanum</taxon>
    </lineage>
</organism>
<proteinExistence type="predicted"/>
<reference evidence="2 3" key="1">
    <citation type="journal article" date="2021" name="bioRxiv">
        <title>Chromosome-scale and haplotype-resolved genome assembly of a tetraploid potato cultivar.</title>
        <authorList>
            <person name="Sun H."/>
            <person name="Jiao W.-B."/>
            <person name="Krause K."/>
            <person name="Campoy J.A."/>
            <person name="Goel M."/>
            <person name="Folz-Donahue K."/>
            <person name="Kukat C."/>
            <person name="Huettel B."/>
            <person name="Schneeberger K."/>
        </authorList>
    </citation>
    <scope>NUCLEOTIDE SEQUENCE [LARGE SCALE GENOMIC DNA]</scope>
    <source>
        <strain evidence="2">SolTubOtavaFocal</strain>
        <tissue evidence="2">Leaves</tissue>
    </source>
</reference>
<comment type="caution">
    <text evidence="2">The sequence shown here is derived from an EMBL/GenBank/DDBJ whole genome shotgun (WGS) entry which is preliminary data.</text>
</comment>
<gene>
    <name evidence="2" type="ORF">KY290_007008</name>
</gene>
<protein>
    <recommendedName>
        <fullName evidence="4">Transmembrane protein</fullName>
    </recommendedName>
</protein>
<dbReference type="Proteomes" id="UP000826656">
    <property type="component" value="Unassembled WGS sequence"/>
</dbReference>
<dbReference type="EMBL" id="JAIVGD010000003">
    <property type="protein sequence ID" value="KAH0775597.1"/>
    <property type="molecule type" value="Genomic_DNA"/>
</dbReference>
<evidence type="ECO:0000313" key="3">
    <source>
        <dbReference type="Proteomes" id="UP000826656"/>
    </source>
</evidence>
<sequence length="161" mass="18411">MGKGSNTDGNQGPINSNFKNLSPFWLNTLCCDFGLIPKEERGIRPLGSKTRPWTSTWLHLKVTRTKIAEAQDWNKTTARLLWQRRKTRKSYLIFVKTTCIGVAFYLVVAAWDCERWGERDGRRISLLTLEKKKKRGGVGRLIGPGFKRNGPTLEKVGIEEF</sequence>
<evidence type="ECO:0008006" key="4">
    <source>
        <dbReference type="Google" id="ProtNLM"/>
    </source>
</evidence>
<keyword evidence="3" id="KW-1185">Reference proteome</keyword>
<feature type="transmembrane region" description="Helical" evidence="1">
    <location>
        <begin position="91"/>
        <end position="111"/>
    </location>
</feature>